<reference evidence="3 4" key="1">
    <citation type="submission" date="2019-10" db="EMBL/GenBank/DDBJ databases">
        <title>Georgenia wutianyii sp. nov. and Georgenia yuyongxinii sp. nov. isolated from plateau pika (Ochotona curzoniae) in the Qinghai-Tibet plateau of China.</title>
        <authorList>
            <person name="Tian Z."/>
        </authorList>
    </citation>
    <scope>NUCLEOTIDE SEQUENCE [LARGE SCALE GENOMIC DNA]</scope>
    <source>
        <strain evidence="3 4">DSM 21501</strain>
    </source>
</reference>
<dbReference type="Gene3D" id="3.30.470.20">
    <property type="entry name" value="ATP-grasp fold, B domain"/>
    <property type="match status" value="1"/>
</dbReference>
<comment type="caution">
    <text evidence="3">The sequence shown here is derived from an EMBL/GenBank/DDBJ whole genome shotgun (WGS) entry which is preliminary data.</text>
</comment>
<name>A0A7J5UR38_9MICO</name>
<dbReference type="GO" id="GO:0046872">
    <property type="term" value="F:metal ion binding"/>
    <property type="evidence" value="ECO:0007669"/>
    <property type="project" value="InterPro"/>
</dbReference>
<dbReference type="InterPro" id="IPR029465">
    <property type="entry name" value="ATPgrasp_TupA"/>
</dbReference>
<sequence length="329" mass="36776">MTDPAVPASAGARVFPAASLPERVRARVERTYRRTTTARLQEPSFVYKNLEAVRVRRIMRELGCKDPAFDVDAKDDMHAWARRLGVRTPHLLAVHDDVRSLDWADLPDRFVLKPTRGTVSTGVYLLHREGERWRDLLTRRTLAAEEIRREVAGLVEAKEASASFLLEELVEDPRFPGEQPPDYKVWTFFGRVGLIESKSHLLDADGRPTAGWRYFDPDWNDLGNVLNDDCDPALPPPLHADELLELARTISAAIPRSFLRVDLLDSADGPVLGEITPEPGGEVLLAPALDRLLGGYWEDAEARLKVRAARAGTLTPADRPLDEALVRGE</sequence>
<accession>A0A7J5UR38</accession>
<dbReference type="PROSITE" id="PS50975">
    <property type="entry name" value="ATP_GRASP"/>
    <property type="match status" value="1"/>
</dbReference>
<dbReference type="AlphaFoldDB" id="A0A7J5UR38"/>
<dbReference type="GO" id="GO:0005524">
    <property type="term" value="F:ATP binding"/>
    <property type="evidence" value="ECO:0007669"/>
    <property type="project" value="UniProtKB-UniRule"/>
</dbReference>
<dbReference type="Pfam" id="PF14305">
    <property type="entry name" value="ATPgrasp_TupA"/>
    <property type="match status" value="1"/>
</dbReference>
<protein>
    <recommendedName>
        <fullName evidence="2">ATP-grasp domain-containing protein</fullName>
    </recommendedName>
</protein>
<gene>
    <name evidence="3" type="ORF">GB883_06670</name>
</gene>
<dbReference type="Proteomes" id="UP000451860">
    <property type="component" value="Unassembled WGS sequence"/>
</dbReference>
<proteinExistence type="predicted"/>
<evidence type="ECO:0000313" key="3">
    <source>
        <dbReference type="EMBL" id="KAE8764885.1"/>
    </source>
</evidence>
<organism evidence="3 4">
    <name type="scientific">Georgenia thermotolerans</name>
    <dbReference type="NCBI Taxonomy" id="527326"/>
    <lineage>
        <taxon>Bacteria</taxon>
        <taxon>Bacillati</taxon>
        <taxon>Actinomycetota</taxon>
        <taxon>Actinomycetes</taxon>
        <taxon>Micrococcales</taxon>
        <taxon>Bogoriellaceae</taxon>
        <taxon>Georgenia</taxon>
    </lineage>
</organism>
<keyword evidence="1" id="KW-0067">ATP-binding</keyword>
<feature type="domain" description="ATP-grasp" evidence="2">
    <location>
        <begin position="78"/>
        <end position="306"/>
    </location>
</feature>
<dbReference type="EMBL" id="WHJE01000020">
    <property type="protein sequence ID" value="KAE8764885.1"/>
    <property type="molecule type" value="Genomic_DNA"/>
</dbReference>
<evidence type="ECO:0000259" key="2">
    <source>
        <dbReference type="PROSITE" id="PS50975"/>
    </source>
</evidence>
<evidence type="ECO:0000313" key="4">
    <source>
        <dbReference type="Proteomes" id="UP000451860"/>
    </source>
</evidence>
<keyword evidence="1" id="KW-0547">Nucleotide-binding</keyword>
<dbReference type="SUPFAM" id="SSF56059">
    <property type="entry name" value="Glutathione synthetase ATP-binding domain-like"/>
    <property type="match status" value="1"/>
</dbReference>
<dbReference type="InterPro" id="IPR011761">
    <property type="entry name" value="ATP-grasp"/>
</dbReference>
<dbReference type="RefSeq" id="WP_152204323.1">
    <property type="nucleotide sequence ID" value="NZ_VUKF01000049.1"/>
</dbReference>
<dbReference type="OrthoDB" id="9791827at2"/>
<evidence type="ECO:0000256" key="1">
    <source>
        <dbReference type="PROSITE-ProRule" id="PRU00409"/>
    </source>
</evidence>
<keyword evidence="4" id="KW-1185">Reference proteome</keyword>